<protein>
    <submittedName>
        <fullName evidence="2">Long-chain fatty acid transport protein</fullName>
    </submittedName>
</protein>
<dbReference type="Proteomes" id="UP000184041">
    <property type="component" value="Unassembled WGS sequence"/>
</dbReference>
<dbReference type="Gene3D" id="2.40.160.60">
    <property type="entry name" value="Outer membrane protein transport protein (OMPP1/FadL/TodX)"/>
    <property type="match status" value="1"/>
</dbReference>
<gene>
    <name evidence="2" type="ORF">SAMN05443144_11145</name>
</gene>
<organism evidence="2 3">
    <name type="scientific">Fodinibius roseus</name>
    <dbReference type="NCBI Taxonomy" id="1194090"/>
    <lineage>
        <taxon>Bacteria</taxon>
        <taxon>Pseudomonadati</taxon>
        <taxon>Balneolota</taxon>
        <taxon>Balneolia</taxon>
        <taxon>Balneolales</taxon>
        <taxon>Balneolaceae</taxon>
        <taxon>Fodinibius</taxon>
    </lineage>
</organism>
<proteinExistence type="predicted"/>
<dbReference type="STRING" id="1194090.SAMN05443144_11145"/>
<accession>A0A1M5D9Z8</accession>
<evidence type="ECO:0000259" key="1">
    <source>
        <dbReference type="Pfam" id="PF19572"/>
    </source>
</evidence>
<reference evidence="2 3" key="1">
    <citation type="submission" date="2016-11" db="EMBL/GenBank/DDBJ databases">
        <authorList>
            <person name="Jaros S."/>
            <person name="Januszkiewicz K."/>
            <person name="Wedrychowicz H."/>
        </authorList>
    </citation>
    <scope>NUCLEOTIDE SEQUENCE [LARGE SCALE GENOMIC DNA]</scope>
    <source>
        <strain evidence="2 3">DSM 21986</strain>
    </source>
</reference>
<dbReference type="EMBL" id="FQUS01000011">
    <property type="protein sequence ID" value="SHF63796.1"/>
    <property type="molecule type" value="Genomic_DNA"/>
</dbReference>
<evidence type="ECO:0000313" key="3">
    <source>
        <dbReference type="Proteomes" id="UP000184041"/>
    </source>
</evidence>
<dbReference type="InterPro" id="IPR047799">
    <property type="entry name" value="T9SS_OM_PorV"/>
</dbReference>
<sequence length="387" mass="42895">MFQEPALIYFGLSGYSFVVMIKKILSVLVPLLLFAAAGQAQVGITSVPFLQIEPDSRAAGMGNTGVAIADNASAVFWNPAGLAFQNGNQVSITHSEWLPQFNVDLFYDYLVGKYHVKDIGTFGAHITYLNLGEQQHTTRIDPTGERLGRFNSYEFAGGISYGYQIDEHWSVGTGFRFIHSSLADGIGDFEGDKIEPGSSVGFDMAGMYQSDTFIFLERDAAWSAGLNISNIGPGVNYTNNAEKDPLPTMFRIGWSFKTDLDRKGINTLTIANDYSKVMARKDEGAISSLFTSWGSFNRDIGDGRTATLNTFQQLLVATGLEYWYDELFAVRTGYYYEDPNNGDRQFLTLGAGLRHQFFGVDFSYIYTLGDENHPLANTTRFGLILDF</sequence>
<dbReference type="NCBIfam" id="NF033710">
    <property type="entry name" value="T9SS_OM_PorV"/>
    <property type="match status" value="1"/>
</dbReference>
<evidence type="ECO:0000313" key="2">
    <source>
        <dbReference type="EMBL" id="SHF63796.1"/>
    </source>
</evidence>
<keyword evidence="3" id="KW-1185">Reference proteome</keyword>
<dbReference type="SUPFAM" id="SSF56935">
    <property type="entry name" value="Porins"/>
    <property type="match status" value="1"/>
</dbReference>
<name>A0A1M5D9Z8_9BACT</name>
<dbReference type="NCBIfam" id="NF033709">
    <property type="entry name" value="PorV_fam"/>
    <property type="match status" value="1"/>
</dbReference>
<dbReference type="InterPro" id="IPR045741">
    <property type="entry name" value="PorV"/>
</dbReference>
<dbReference type="Pfam" id="PF19572">
    <property type="entry name" value="PorV"/>
    <property type="match status" value="1"/>
</dbReference>
<dbReference type="AlphaFoldDB" id="A0A1M5D9Z8"/>
<feature type="domain" description="Type IX secretion system protein PorV" evidence="1">
    <location>
        <begin position="39"/>
        <end position="278"/>
    </location>
</feature>